<protein>
    <submittedName>
        <fullName evidence="1">Uncharacterized protein</fullName>
    </submittedName>
</protein>
<keyword evidence="2" id="KW-1185">Reference proteome</keyword>
<feature type="non-terminal residue" evidence="1">
    <location>
        <position position="1"/>
    </location>
</feature>
<gene>
    <name evidence="1" type="ORF">N334_14428</name>
</gene>
<name>A0A091T0R0_PELCR</name>
<dbReference type="Proteomes" id="UP000054150">
    <property type="component" value="Unassembled WGS sequence"/>
</dbReference>
<sequence>PGHTVTFNLQGKTADEATGYAGLSTEFVVHVKVRWAE</sequence>
<dbReference type="AlphaFoldDB" id="A0A091T0R0"/>
<reference evidence="1 2" key="1">
    <citation type="submission" date="2014-04" db="EMBL/GenBank/DDBJ databases">
        <title>Genome evolution of avian class.</title>
        <authorList>
            <person name="Zhang G."/>
            <person name="Li C."/>
        </authorList>
    </citation>
    <scope>NUCLEOTIDE SEQUENCE [LARGE SCALE GENOMIC DNA]</scope>
    <source>
        <strain evidence="1">BGI_N334</strain>
    </source>
</reference>
<feature type="non-terminal residue" evidence="1">
    <location>
        <position position="37"/>
    </location>
</feature>
<evidence type="ECO:0000313" key="2">
    <source>
        <dbReference type="Proteomes" id="UP000054150"/>
    </source>
</evidence>
<proteinExistence type="predicted"/>
<evidence type="ECO:0000313" key="1">
    <source>
        <dbReference type="EMBL" id="KFQ64983.1"/>
    </source>
</evidence>
<dbReference type="EMBL" id="KK494834">
    <property type="protein sequence ID" value="KFQ64983.1"/>
    <property type="molecule type" value="Genomic_DNA"/>
</dbReference>
<accession>A0A091T0R0</accession>
<organism evidence="1 2">
    <name type="scientific">Pelecanus crispus</name>
    <name type="common">Dalmatian pelican</name>
    <dbReference type="NCBI Taxonomy" id="36300"/>
    <lineage>
        <taxon>Eukaryota</taxon>
        <taxon>Metazoa</taxon>
        <taxon>Chordata</taxon>
        <taxon>Craniata</taxon>
        <taxon>Vertebrata</taxon>
        <taxon>Euteleostomi</taxon>
        <taxon>Archelosauria</taxon>
        <taxon>Archosauria</taxon>
        <taxon>Dinosauria</taxon>
        <taxon>Saurischia</taxon>
        <taxon>Theropoda</taxon>
        <taxon>Coelurosauria</taxon>
        <taxon>Aves</taxon>
        <taxon>Neognathae</taxon>
        <taxon>Neoaves</taxon>
        <taxon>Aequornithes</taxon>
        <taxon>Pelecaniformes</taxon>
        <taxon>Pelecanidae</taxon>
        <taxon>Pelecanus</taxon>
    </lineage>
</organism>